<organism evidence="6 7">
    <name type="scientific">Caldisericum exile</name>
    <dbReference type="NCBI Taxonomy" id="693075"/>
    <lineage>
        <taxon>Bacteria</taxon>
        <taxon>Pseudomonadati</taxon>
        <taxon>Caldisericota/Cryosericota group</taxon>
        <taxon>Caldisericota</taxon>
        <taxon>Caldisericia</taxon>
        <taxon>Caldisericales</taxon>
        <taxon>Caldisericaceae</taxon>
        <taxon>Caldisericum</taxon>
    </lineage>
</organism>
<dbReference type="SUPFAM" id="SSF160527">
    <property type="entry name" value="V-type ATPase subunit E-like"/>
    <property type="match status" value="1"/>
</dbReference>
<comment type="caution">
    <text evidence="6">The sequence shown here is derived from an EMBL/GenBank/DDBJ whole genome shotgun (WGS) entry which is preliminary data.</text>
</comment>
<dbReference type="Pfam" id="PF01991">
    <property type="entry name" value="vATP-synt_E"/>
    <property type="match status" value="1"/>
</dbReference>
<evidence type="ECO:0000313" key="6">
    <source>
        <dbReference type="EMBL" id="PMP68398.1"/>
    </source>
</evidence>
<dbReference type="InterPro" id="IPR038495">
    <property type="entry name" value="ATPase_E_C"/>
</dbReference>
<dbReference type="GO" id="GO:0046961">
    <property type="term" value="F:proton-transporting ATPase activity, rotational mechanism"/>
    <property type="evidence" value="ECO:0007669"/>
    <property type="project" value="InterPro"/>
</dbReference>
<evidence type="ECO:0000313" key="7">
    <source>
        <dbReference type="Proteomes" id="UP000237040"/>
    </source>
</evidence>
<accession>A0A2J6WFE3</accession>
<dbReference type="GO" id="GO:0033178">
    <property type="term" value="C:proton-transporting two-sector ATPase complex, catalytic domain"/>
    <property type="evidence" value="ECO:0007669"/>
    <property type="project" value="InterPro"/>
</dbReference>
<dbReference type="EMBL" id="PNIL01000020">
    <property type="protein sequence ID" value="PMP68398.1"/>
    <property type="molecule type" value="Genomic_DNA"/>
</dbReference>
<keyword evidence="3" id="KW-0813">Transport</keyword>
<dbReference type="AlphaFoldDB" id="A0A2J6WFE3"/>
<evidence type="ECO:0000256" key="1">
    <source>
        <dbReference type="ARBA" id="ARBA00005901"/>
    </source>
</evidence>
<evidence type="ECO:0000256" key="3">
    <source>
        <dbReference type="ARBA" id="ARBA00022448"/>
    </source>
</evidence>
<name>A0A2J6WFE3_9BACT</name>
<evidence type="ECO:0000256" key="4">
    <source>
        <dbReference type="ARBA" id="ARBA00023065"/>
    </source>
</evidence>
<gene>
    <name evidence="6" type="ORF">C0189_01335</name>
</gene>
<keyword evidence="5" id="KW-0175">Coiled coil</keyword>
<dbReference type="Proteomes" id="UP000237040">
    <property type="component" value="Unassembled WGS sequence"/>
</dbReference>
<dbReference type="Gene3D" id="3.30.2320.30">
    <property type="entry name" value="ATP synthase, E subunit, C-terminal"/>
    <property type="match status" value="1"/>
</dbReference>
<evidence type="ECO:0000256" key="2">
    <source>
        <dbReference type="ARBA" id="ARBA00020756"/>
    </source>
</evidence>
<protein>
    <recommendedName>
        <fullName evidence="2">V-type ATP synthase subunit E</fullName>
    </recommendedName>
</protein>
<feature type="coiled-coil region" evidence="5">
    <location>
        <begin position="13"/>
        <end position="70"/>
    </location>
</feature>
<sequence length="194" mass="22964">MDMGIEKIKDLIINSAKKKAEEMIETAKRDLEEEFSKFKKQLDEEYQARLERLKREIDEEFDRAKVIEISKIEKKKLLKKKEILDEFFEHLKSMMMKDEKSYKKMLITLLKRDVVDGSTVYLNGDDLKKFGKDFEKLIYQDLKLNDVKIEESPINIKGGLIIKSPNFEIDDSIDELVDSFREEKEIEIAKEIFG</sequence>
<dbReference type="InterPro" id="IPR002842">
    <property type="entry name" value="ATPase_V1_Esu"/>
</dbReference>
<keyword evidence="4" id="KW-0406">Ion transport</keyword>
<comment type="similarity">
    <text evidence="1">Belongs to the V-ATPase E subunit family.</text>
</comment>
<reference evidence="6 7" key="1">
    <citation type="submission" date="2018-01" db="EMBL/GenBank/DDBJ databases">
        <title>Metagenomic assembled genomes from two thermal pools in the Uzon Caldera, Kamchatka, Russia.</title>
        <authorList>
            <person name="Wilkins L."/>
            <person name="Ettinger C."/>
        </authorList>
    </citation>
    <scope>NUCLEOTIDE SEQUENCE [LARGE SCALE GENOMIC DNA]</scope>
    <source>
        <strain evidence="6">ZAV-07</strain>
    </source>
</reference>
<evidence type="ECO:0000256" key="5">
    <source>
        <dbReference type="SAM" id="Coils"/>
    </source>
</evidence>
<proteinExistence type="inferred from homology"/>